<evidence type="ECO:0000313" key="3">
    <source>
        <dbReference type="Proteomes" id="UP000445696"/>
    </source>
</evidence>
<feature type="domain" description="Phasin" evidence="1">
    <location>
        <begin position="23"/>
        <end position="108"/>
    </location>
</feature>
<keyword evidence="3" id="KW-1185">Reference proteome</keyword>
<dbReference type="RefSeq" id="WP_161338786.1">
    <property type="nucleotide sequence ID" value="NZ_JBHSDG010000005.1"/>
</dbReference>
<proteinExistence type="predicted"/>
<gene>
    <name evidence="2" type="ORF">GQF03_08360</name>
</gene>
<comment type="caution">
    <text evidence="2">The sequence shown here is derived from an EMBL/GenBank/DDBJ whole genome shotgun (WGS) entry which is preliminary data.</text>
</comment>
<dbReference type="EMBL" id="WTVA01000003">
    <property type="protein sequence ID" value="MZR22341.1"/>
    <property type="molecule type" value="Genomic_DNA"/>
</dbReference>
<reference evidence="2 3" key="1">
    <citation type="journal article" date="2014" name="Int. J. Syst. Evol. Microbiol.">
        <title>Sneathiella chungangensis sp. nov., isolated from a marine sand, and emended description of the genus Sneathiella.</title>
        <authorList>
            <person name="Siamphan C."/>
            <person name="Kim H."/>
            <person name="Lee J.S."/>
            <person name="Kim W."/>
        </authorList>
    </citation>
    <scope>NUCLEOTIDE SEQUENCE [LARGE SCALE GENOMIC DNA]</scope>
    <source>
        <strain evidence="2 3">KCTC 32476</strain>
    </source>
</reference>
<dbReference type="AlphaFoldDB" id="A0A845MFB1"/>
<accession>A0A845MFB1</accession>
<name>A0A845MFB1_9PROT</name>
<sequence length="113" mass="12824">MTDKKVSSEKGEELQGLGMPFDVEALYGMNQKFYKMMLSCNEELMTFGRNRLKEDLDMPQKLAECKTPQDMANVCIGFYQTAFKQYTDEATQISKICAEVTAEAPEIFKLPGD</sequence>
<evidence type="ECO:0000259" key="1">
    <source>
        <dbReference type="Pfam" id="PF09361"/>
    </source>
</evidence>
<dbReference type="OrthoDB" id="7865588at2"/>
<dbReference type="Proteomes" id="UP000445696">
    <property type="component" value="Unassembled WGS sequence"/>
</dbReference>
<evidence type="ECO:0000313" key="2">
    <source>
        <dbReference type="EMBL" id="MZR22341.1"/>
    </source>
</evidence>
<organism evidence="2 3">
    <name type="scientific">Sneathiella chungangensis</name>
    <dbReference type="NCBI Taxonomy" id="1418234"/>
    <lineage>
        <taxon>Bacteria</taxon>
        <taxon>Pseudomonadati</taxon>
        <taxon>Pseudomonadota</taxon>
        <taxon>Alphaproteobacteria</taxon>
        <taxon>Sneathiellales</taxon>
        <taxon>Sneathiellaceae</taxon>
        <taxon>Sneathiella</taxon>
    </lineage>
</organism>
<protein>
    <recommendedName>
        <fullName evidence="1">Phasin domain-containing protein</fullName>
    </recommendedName>
</protein>
<dbReference type="InterPro" id="IPR018968">
    <property type="entry name" value="Phasin"/>
</dbReference>
<dbReference type="Pfam" id="PF09361">
    <property type="entry name" value="Phasin_2"/>
    <property type="match status" value="1"/>
</dbReference>